<dbReference type="Gene3D" id="3.90.245.10">
    <property type="entry name" value="Ribonucleoside hydrolase-like"/>
    <property type="match status" value="1"/>
</dbReference>
<dbReference type="InterPro" id="IPR036452">
    <property type="entry name" value="Ribo_hydro-like"/>
</dbReference>
<evidence type="ECO:0000259" key="3">
    <source>
        <dbReference type="Pfam" id="PF01156"/>
    </source>
</evidence>
<dbReference type="InterPro" id="IPR023186">
    <property type="entry name" value="IUNH"/>
</dbReference>
<dbReference type="SUPFAM" id="SSF53590">
    <property type="entry name" value="Nucleoside hydrolase"/>
    <property type="match status" value="1"/>
</dbReference>
<dbReference type="PANTHER" id="PTHR12304:SF4">
    <property type="entry name" value="URIDINE NUCLEOSIDASE"/>
    <property type="match status" value="1"/>
</dbReference>
<dbReference type="GO" id="GO:0006152">
    <property type="term" value="P:purine nucleoside catabolic process"/>
    <property type="evidence" value="ECO:0007669"/>
    <property type="project" value="TreeGrafter"/>
</dbReference>
<gene>
    <name evidence="4" type="ORF">SAMN05421507_10488</name>
</gene>
<reference evidence="5" key="1">
    <citation type="submission" date="2016-10" db="EMBL/GenBank/DDBJ databases">
        <authorList>
            <person name="Varghese N."/>
            <person name="Submissions S."/>
        </authorList>
    </citation>
    <scope>NUCLEOTIDE SEQUENCE [LARGE SCALE GENOMIC DNA]</scope>
    <source>
        <strain evidence="5">CGMCC 4.6609</strain>
    </source>
</reference>
<dbReference type="CDD" id="cd02650">
    <property type="entry name" value="nuc_hydro_CaPnhB"/>
    <property type="match status" value="1"/>
</dbReference>
<keyword evidence="1" id="KW-0378">Hydrolase</keyword>
<keyword evidence="5" id="KW-1185">Reference proteome</keyword>
<name>A0A1H0MQX8_9PSEU</name>
<dbReference type="PANTHER" id="PTHR12304">
    <property type="entry name" value="INOSINE-URIDINE PREFERRING NUCLEOSIDE HYDROLASE"/>
    <property type="match status" value="1"/>
</dbReference>
<organism evidence="4 5">
    <name type="scientific">Lentzea jiangxiensis</name>
    <dbReference type="NCBI Taxonomy" id="641025"/>
    <lineage>
        <taxon>Bacteria</taxon>
        <taxon>Bacillati</taxon>
        <taxon>Actinomycetota</taxon>
        <taxon>Actinomycetes</taxon>
        <taxon>Pseudonocardiales</taxon>
        <taxon>Pseudonocardiaceae</taxon>
        <taxon>Lentzea</taxon>
    </lineage>
</organism>
<keyword evidence="2" id="KW-0326">Glycosidase</keyword>
<evidence type="ECO:0000313" key="4">
    <source>
        <dbReference type="EMBL" id="SDO82802.1"/>
    </source>
</evidence>
<protein>
    <submittedName>
        <fullName evidence="4">Purine nucleosidase</fullName>
    </submittedName>
</protein>
<evidence type="ECO:0000256" key="1">
    <source>
        <dbReference type="ARBA" id="ARBA00022801"/>
    </source>
</evidence>
<dbReference type="EMBL" id="FNIX01000004">
    <property type="protein sequence ID" value="SDO82802.1"/>
    <property type="molecule type" value="Genomic_DNA"/>
</dbReference>
<sequence>MASPNGMIDRMRIIVDADPGIDDALALYYLRDRPDVEIAAIGTVHGNVPVEQATANALRLTERLGLDVPVATGAAKPLAQPLMTAEDVHGADGLGGYAGDEPTTSPTGQSAAEQLADLARRNPGELSLLAIGPLTNVALALQIEPRLPRLLDKVVVMGGALNVPGNITSHAEANFWHDPEAADLVLAAGFEDLTIVGLDVTMQCHAPAEWLEALPGDCYPRRILGFYADFYGSFLGKRGFVPHDPLAAAVLLEPDLATYHEDRFAIELTGRYTRGKIVADQRFLAPDSPFGRDIATERTKAKYAVTARTDVFLDQLRRAVAQP</sequence>
<proteinExistence type="predicted"/>
<dbReference type="InterPro" id="IPR001910">
    <property type="entry name" value="Inosine/uridine_hydrolase_dom"/>
</dbReference>
<dbReference type="GO" id="GO:0005829">
    <property type="term" value="C:cytosol"/>
    <property type="evidence" value="ECO:0007669"/>
    <property type="project" value="TreeGrafter"/>
</dbReference>
<evidence type="ECO:0000256" key="2">
    <source>
        <dbReference type="ARBA" id="ARBA00023295"/>
    </source>
</evidence>
<evidence type="ECO:0000313" key="5">
    <source>
        <dbReference type="Proteomes" id="UP000199691"/>
    </source>
</evidence>
<dbReference type="Proteomes" id="UP000199691">
    <property type="component" value="Unassembled WGS sequence"/>
</dbReference>
<dbReference type="Pfam" id="PF01156">
    <property type="entry name" value="IU_nuc_hydro"/>
    <property type="match status" value="1"/>
</dbReference>
<dbReference type="AlphaFoldDB" id="A0A1H0MQX8"/>
<feature type="domain" description="Inosine/uridine-preferring nucleoside hydrolase" evidence="3">
    <location>
        <begin position="13"/>
        <end position="310"/>
    </location>
</feature>
<dbReference type="GO" id="GO:0008477">
    <property type="term" value="F:purine nucleosidase activity"/>
    <property type="evidence" value="ECO:0007669"/>
    <property type="project" value="TreeGrafter"/>
</dbReference>
<dbReference type="STRING" id="641025.SAMN05421507_10488"/>
<accession>A0A1H0MQX8</accession>